<protein>
    <recommendedName>
        <fullName evidence="3">Lectin-like protein BA14k</fullName>
    </recommendedName>
</protein>
<evidence type="ECO:0000256" key="7">
    <source>
        <dbReference type="SAM" id="Phobius"/>
    </source>
</evidence>
<evidence type="ECO:0000256" key="4">
    <source>
        <dbReference type="ARBA" id="ARBA00022475"/>
    </source>
</evidence>
<reference evidence="9 10" key="1">
    <citation type="submission" date="2016-06" db="EMBL/GenBank/DDBJ databases">
        <title>Microsymbionts genomes from the relict species Vavilovia formosa.</title>
        <authorList>
            <person name="Chirak E."/>
            <person name="Kimeklis A."/>
            <person name="Andronov E."/>
        </authorList>
    </citation>
    <scope>NUCLEOTIDE SEQUENCE [LARGE SCALE GENOMIC DNA]</scope>
    <source>
        <strain evidence="9 10">Vaf10</strain>
    </source>
</reference>
<dbReference type="RefSeq" id="WP_065279181.1">
    <property type="nucleotide sequence ID" value="NZ_CP016286.1"/>
</dbReference>
<evidence type="ECO:0000256" key="8">
    <source>
        <dbReference type="SAM" id="SignalP"/>
    </source>
</evidence>
<evidence type="ECO:0000256" key="6">
    <source>
        <dbReference type="ARBA" id="ARBA00025321"/>
    </source>
</evidence>
<evidence type="ECO:0000256" key="5">
    <source>
        <dbReference type="ARBA" id="ARBA00022734"/>
    </source>
</evidence>
<comment type="subcellular location">
    <subcellularLocation>
        <location evidence="1">Membrane</location>
        <topology evidence="1">Single-pass membrane protein</topology>
    </subcellularLocation>
</comment>
<comment type="similarity">
    <text evidence="2">Belongs to the BA14k family.</text>
</comment>
<proteinExistence type="inferred from homology"/>
<dbReference type="InterPro" id="IPR012413">
    <property type="entry name" value="BA14K"/>
</dbReference>
<dbReference type="GO" id="GO:0016020">
    <property type="term" value="C:membrane"/>
    <property type="evidence" value="ECO:0007669"/>
    <property type="project" value="UniProtKB-SubCell"/>
</dbReference>
<evidence type="ECO:0000256" key="1">
    <source>
        <dbReference type="ARBA" id="ARBA00004167"/>
    </source>
</evidence>
<feature type="chain" id="PRO_5008520529" description="Lectin-like protein BA14k" evidence="8">
    <location>
        <begin position="24"/>
        <end position="186"/>
    </location>
</feature>
<evidence type="ECO:0000313" key="10">
    <source>
        <dbReference type="Proteomes" id="UP000092691"/>
    </source>
</evidence>
<dbReference type="EMBL" id="CP016286">
    <property type="protein sequence ID" value="ANP84542.1"/>
    <property type="molecule type" value="Genomic_DNA"/>
</dbReference>
<keyword evidence="7" id="KW-0812">Transmembrane</keyword>
<dbReference type="Proteomes" id="UP000092691">
    <property type="component" value="Chromosome"/>
</dbReference>
<dbReference type="AlphaFoldDB" id="A0A1B1C453"/>
<evidence type="ECO:0000256" key="2">
    <source>
        <dbReference type="ARBA" id="ARBA00010270"/>
    </source>
</evidence>
<comment type="function">
    <text evidence="6">Has immunoglobulin-binding and hemagglutination properties, and can bind to mannose. Essential for virulence. May be involved in LPS biosynthesis or polysaccharide transport.</text>
</comment>
<name>A0A1B1C453_RHILE</name>
<evidence type="ECO:0000256" key="3">
    <source>
        <dbReference type="ARBA" id="ARBA00020552"/>
    </source>
</evidence>
<keyword evidence="8" id="KW-0732">Signal</keyword>
<evidence type="ECO:0000313" key="9">
    <source>
        <dbReference type="EMBL" id="ANP84542.1"/>
    </source>
</evidence>
<organism evidence="9 10">
    <name type="scientific">Rhizobium leguminosarum</name>
    <dbReference type="NCBI Taxonomy" id="384"/>
    <lineage>
        <taxon>Bacteria</taxon>
        <taxon>Pseudomonadati</taxon>
        <taxon>Pseudomonadota</taxon>
        <taxon>Alphaproteobacteria</taxon>
        <taxon>Hyphomicrobiales</taxon>
        <taxon>Rhizobiaceae</taxon>
        <taxon>Rhizobium/Agrobacterium group</taxon>
        <taxon>Rhizobium</taxon>
    </lineage>
</organism>
<keyword evidence="5" id="KW-0430">Lectin</keyword>
<dbReference type="OrthoDB" id="8117189at2"/>
<dbReference type="Pfam" id="PF07886">
    <property type="entry name" value="BA14K"/>
    <property type="match status" value="1"/>
</dbReference>
<dbReference type="GO" id="GO:0030246">
    <property type="term" value="F:carbohydrate binding"/>
    <property type="evidence" value="ECO:0007669"/>
    <property type="project" value="UniProtKB-KW"/>
</dbReference>
<sequence>MKRLAIVILSLVTALTSVPPVMAFPTIAVPKIEAAKAQPVQYRNYRGGYRGGYRGYRGRGYRNRNDDWAWALGGLATGAIIGGMLAQPRYYGPSYYGRGYYDRGYYDGGYYGSPYYGPPRYYGSTIYRPRYYAPYRPRYYAPRYRQVYSGGNGHVSWCYARYRSYRAYDNTFQPYYGPRRACISPY</sequence>
<feature type="transmembrane region" description="Helical" evidence="7">
    <location>
        <begin position="68"/>
        <end position="86"/>
    </location>
</feature>
<gene>
    <name evidence="9" type="ORF">BA011_01510</name>
</gene>
<accession>A0A1B1C453</accession>
<feature type="signal peptide" evidence="8">
    <location>
        <begin position="1"/>
        <end position="23"/>
    </location>
</feature>
<keyword evidence="4" id="KW-1003">Cell membrane</keyword>
<keyword evidence="7" id="KW-0472">Membrane</keyword>
<keyword evidence="7" id="KW-1133">Transmembrane helix</keyword>